<dbReference type="PANTHER" id="PTHR33057">
    <property type="entry name" value="TRANSCRIPTION REPRESSOR OFP7-RELATED"/>
    <property type="match status" value="1"/>
</dbReference>
<organism evidence="9 10">
    <name type="scientific">Anisodus acutangulus</name>
    <dbReference type="NCBI Taxonomy" id="402998"/>
    <lineage>
        <taxon>Eukaryota</taxon>
        <taxon>Viridiplantae</taxon>
        <taxon>Streptophyta</taxon>
        <taxon>Embryophyta</taxon>
        <taxon>Tracheophyta</taxon>
        <taxon>Spermatophyta</taxon>
        <taxon>Magnoliopsida</taxon>
        <taxon>eudicotyledons</taxon>
        <taxon>Gunneridae</taxon>
        <taxon>Pentapetalae</taxon>
        <taxon>asterids</taxon>
        <taxon>lamiids</taxon>
        <taxon>Solanales</taxon>
        <taxon>Solanaceae</taxon>
        <taxon>Solanoideae</taxon>
        <taxon>Hyoscyameae</taxon>
        <taxon>Anisodus</taxon>
    </lineage>
</organism>
<reference evidence="10" key="1">
    <citation type="journal article" date="2023" name="Proc. Natl. Acad. Sci. U.S.A.">
        <title>Genomic and structural basis for evolution of tropane alkaloid biosynthesis.</title>
        <authorList>
            <person name="Wanga Y.-J."/>
            <person name="Taina T."/>
            <person name="Yua J.-Y."/>
            <person name="Lia J."/>
            <person name="Xua B."/>
            <person name="Chenc J."/>
            <person name="D'Auriad J.C."/>
            <person name="Huanga J.-P."/>
            <person name="Huanga S.-X."/>
        </authorList>
    </citation>
    <scope>NUCLEOTIDE SEQUENCE [LARGE SCALE GENOMIC DNA]</scope>
    <source>
        <strain evidence="10">cv. KIB-2019</strain>
    </source>
</reference>
<feature type="compositionally biased region" description="Low complexity" evidence="7">
    <location>
        <begin position="83"/>
        <end position="99"/>
    </location>
</feature>
<name>A0A9Q1QTS4_9SOLA</name>
<sequence>MENHIVHKFSRLFPSSFTSCQFRNLPDVVDSSFIISKNSKFLHNNVLGASSRTISSIKTQESESNNNNLKFPKGSKTHKPSKESLVMKSSSSNSGWFSSEEGDGETEDAFFSLSSGYFSKSFRRKPAETCRKNNNQKSSEMSRCSSELSGNSISTALSEKKTNERVGSNLDESNWFKSINGLDFATPKTEHNRGKISKIARKRCNEKSSEISRGSSELSVNSVSTAVSEKKRNERVELNLDESKWVKSINGLDFATSKTEQNRANISNTAWKTAEKQTRSGGRARWKTTPVEKFDYYSEFTTGNTRRKTTKCRRKIKKLSLINSNEMSNFSIVVDGRIEESIAIEKSTSDPYSDFRTSMVEMIVEKQIFGLKDLQSLLHCFLSLNSPSFHKIIFEVFSEICEILFH</sequence>
<evidence type="ECO:0000256" key="6">
    <source>
        <dbReference type="RuleBase" id="RU367028"/>
    </source>
</evidence>
<feature type="region of interest" description="Disordered" evidence="7">
    <location>
        <begin position="57"/>
        <end position="100"/>
    </location>
</feature>
<protein>
    <recommendedName>
        <fullName evidence="6">Transcription repressor</fullName>
    </recommendedName>
    <alternativeName>
        <fullName evidence="6">Ovate family protein</fullName>
    </alternativeName>
</protein>
<evidence type="ECO:0000313" key="10">
    <source>
        <dbReference type="Proteomes" id="UP001152561"/>
    </source>
</evidence>
<dbReference type="Pfam" id="PF04844">
    <property type="entry name" value="Ovate"/>
    <property type="match status" value="1"/>
</dbReference>
<comment type="subcellular location">
    <subcellularLocation>
        <location evidence="1 6">Nucleus</location>
    </subcellularLocation>
</comment>
<evidence type="ECO:0000256" key="1">
    <source>
        <dbReference type="ARBA" id="ARBA00004123"/>
    </source>
</evidence>
<keyword evidence="5 6" id="KW-0539">Nucleus</keyword>
<proteinExistence type="predicted"/>
<dbReference type="AlphaFoldDB" id="A0A9Q1QTS4"/>
<keyword evidence="2 6" id="KW-0678">Repressor</keyword>
<keyword evidence="4 6" id="KW-0804">Transcription</keyword>
<dbReference type="PANTHER" id="PTHR33057:SF17">
    <property type="entry name" value="TRANSCRIPTION REPRESSOR OFP8"/>
    <property type="match status" value="1"/>
</dbReference>
<evidence type="ECO:0000256" key="3">
    <source>
        <dbReference type="ARBA" id="ARBA00023015"/>
    </source>
</evidence>
<dbReference type="InterPro" id="IPR038933">
    <property type="entry name" value="Ovate"/>
</dbReference>
<dbReference type="PROSITE" id="PS51754">
    <property type="entry name" value="OVATE"/>
    <property type="match status" value="1"/>
</dbReference>
<dbReference type="GO" id="GO:0045892">
    <property type="term" value="P:negative regulation of DNA-templated transcription"/>
    <property type="evidence" value="ECO:0007669"/>
    <property type="project" value="UniProtKB-UniRule"/>
</dbReference>
<feature type="compositionally biased region" description="Low complexity" evidence="7">
    <location>
        <begin position="138"/>
        <end position="149"/>
    </location>
</feature>
<dbReference type="EMBL" id="JAJAGQ010000024">
    <property type="protein sequence ID" value="KAJ8526564.1"/>
    <property type="molecule type" value="Genomic_DNA"/>
</dbReference>
<feature type="domain" description="OVATE" evidence="8">
    <location>
        <begin position="344"/>
        <end position="403"/>
    </location>
</feature>
<evidence type="ECO:0000259" key="8">
    <source>
        <dbReference type="PROSITE" id="PS51754"/>
    </source>
</evidence>
<evidence type="ECO:0000256" key="7">
    <source>
        <dbReference type="SAM" id="MobiDB-lite"/>
    </source>
</evidence>
<evidence type="ECO:0000256" key="5">
    <source>
        <dbReference type="ARBA" id="ARBA00023242"/>
    </source>
</evidence>
<dbReference type="NCBIfam" id="TIGR01568">
    <property type="entry name" value="A_thal_3678"/>
    <property type="match status" value="1"/>
</dbReference>
<evidence type="ECO:0000256" key="2">
    <source>
        <dbReference type="ARBA" id="ARBA00022491"/>
    </source>
</evidence>
<feature type="region of interest" description="Disordered" evidence="7">
    <location>
        <begin position="124"/>
        <end position="150"/>
    </location>
</feature>
<comment type="caution">
    <text evidence="9">The sequence shown here is derived from an EMBL/GenBank/DDBJ whole genome shotgun (WGS) entry which is preliminary data.</text>
</comment>
<evidence type="ECO:0000256" key="4">
    <source>
        <dbReference type="ARBA" id="ARBA00023163"/>
    </source>
</evidence>
<keyword evidence="3 6" id="KW-0805">Transcription regulation</keyword>
<keyword evidence="10" id="KW-1185">Reference proteome</keyword>
<dbReference type="GO" id="GO:0005634">
    <property type="term" value="C:nucleus"/>
    <property type="evidence" value="ECO:0007669"/>
    <property type="project" value="UniProtKB-SubCell"/>
</dbReference>
<evidence type="ECO:0000313" key="9">
    <source>
        <dbReference type="EMBL" id="KAJ8526564.1"/>
    </source>
</evidence>
<dbReference type="OrthoDB" id="1928390at2759"/>
<comment type="function">
    <text evidence="6">Transcriptional repressor that regulates multiple aspects of plant growth and development.</text>
</comment>
<dbReference type="InterPro" id="IPR006458">
    <property type="entry name" value="Ovate_C"/>
</dbReference>
<gene>
    <name evidence="9" type="ORF">K7X08_029041</name>
</gene>
<feature type="compositionally biased region" description="Polar residues" evidence="7">
    <location>
        <begin position="57"/>
        <end position="69"/>
    </location>
</feature>
<dbReference type="Proteomes" id="UP001152561">
    <property type="component" value="Unassembled WGS sequence"/>
</dbReference>
<accession>A0A9Q1QTS4</accession>